<comment type="caution">
    <text evidence="1">The sequence shown here is derived from an EMBL/GenBank/DDBJ whole genome shotgun (WGS) entry which is preliminary data.</text>
</comment>
<sequence>EVLEECDDRVRTSASSVAFTDSSTLVSLGAGLSVVKQPLGLPPSFADPYTDRNAELNVGIFSRIMLGMVGGGIGASLDVVIVAMVEGVNIGVGGTRDILWEDVVVKIDSTPSSVSGFNMLETNDDIEELSCGSSGLTGVRI</sequence>
<name>A0A699R3D5_TANCI</name>
<evidence type="ECO:0000313" key="1">
    <source>
        <dbReference type="EMBL" id="GFC80046.1"/>
    </source>
</evidence>
<protein>
    <submittedName>
        <fullName evidence="1">Uncharacterized protein</fullName>
    </submittedName>
</protein>
<dbReference type="AlphaFoldDB" id="A0A699R3D5"/>
<proteinExistence type="predicted"/>
<feature type="non-terminal residue" evidence="1">
    <location>
        <position position="1"/>
    </location>
</feature>
<gene>
    <name evidence="1" type="ORF">Tci_852016</name>
</gene>
<feature type="non-terminal residue" evidence="1">
    <location>
        <position position="141"/>
    </location>
</feature>
<reference evidence="1" key="1">
    <citation type="journal article" date="2019" name="Sci. Rep.">
        <title>Draft genome of Tanacetum cinerariifolium, the natural source of mosquito coil.</title>
        <authorList>
            <person name="Yamashiro T."/>
            <person name="Shiraishi A."/>
            <person name="Satake H."/>
            <person name="Nakayama K."/>
        </authorList>
    </citation>
    <scope>NUCLEOTIDE SEQUENCE</scope>
</reference>
<organism evidence="1">
    <name type="scientific">Tanacetum cinerariifolium</name>
    <name type="common">Dalmatian daisy</name>
    <name type="synonym">Chrysanthemum cinerariifolium</name>
    <dbReference type="NCBI Taxonomy" id="118510"/>
    <lineage>
        <taxon>Eukaryota</taxon>
        <taxon>Viridiplantae</taxon>
        <taxon>Streptophyta</taxon>
        <taxon>Embryophyta</taxon>
        <taxon>Tracheophyta</taxon>
        <taxon>Spermatophyta</taxon>
        <taxon>Magnoliopsida</taxon>
        <taxon>eudicotyledons</taxon>
        <taxon>Gunneridae</taxon>
        <taxon>Pentapetalae</taxon>
        <taxon>asterids</taxon>
        <taxon>campanulids</taxon>
        <taxon>Asterales</taxon>
        <taxon>Asteraceae</taxon>
        <taxon>Asteroideae</taxon>
        <taxon>Anthemideae</taxon>
        <taxon>Anthemidinae</taxon>
        <taxon>Tanacetum</taxon>
    </lineage>
</organism>
<accession>A0A699R3D5</accession>
<dbReference type="EMBL" id="BKCJ011073272">
    <property type="protein sequence ID" value="GFC80046.1"/>
    <property type="molecule type" value="Genomic_DNA"/>
</dbReference>